<protein>
    <submittedName>
        <fullName evidence="1">Uncharacterized protein</fullName>
    </submittedName>
</protein>
<dbReference type="AlphaFoldDB" id="A0A932A608"/>
<organism evidence="1 2">
    <name type="scientific">Candidatus Korobacter versatilis</name>
    <dbReference type="NCBI Taxonomy" id="658062"/>
    <lineage>
        <taxon>Bacteria</taxon>
        <taxon>Pseudomonadati</taxon>
        <taxon>Acidobacteriota</taxon>
        <taxon>Terriglobia</taxon>
        <taxon>Terriglobales</taxon>
        <taxon>Candidatus Korobacteraceae</taxon>
        <taxon>Candidatus Korobacter</taxon>
    </lineage>
</organism>
<proteinExistence type="predicted"/>
<accession>A0A932A608</accession>
<gene>
    <name evidence="1" type="ORF">HYX28_00965</name>
</gene>
<reference evidence="1" key="1">
    <citation type="submission" date="2020-07" db="EMBL/GenBank/DDBJ databases">
        <title>Huge and variable diversity of episymbiotic CPR bacteria and DPANN archaea in groundwater ecosystems.</title>
        <authorList>
            <person name="He C.Y."/>
            <person name="Keren R."/>
            <person name="Whittaker M."/>
            <person name="Farag I.F."/>
            <person name="Doudna J."/>
            <person name="Cate J.H.D."/>
            <person name="Banfield J.F."/>
        </authorList>
    </citation>
    <scope>NUCLEOTIDE SEQUENCE</scope>
    <source>
        <strain evidence="1">NC_groundwater_580_Pr5_B-0.1um_64_19</strain>
    </source>
</reference>
<name>A0A932A608_9BACT</name>
<dbReference type="EMBL" id="JACPNR010000004">
    <property type="protein sequence ID" value="MBI2677331.1"/>
    <property type="molecule type" value="Genomic_DNA"/>
</dbReference>
<comment type="caution">
    <text evidence="1">The sequence shown here is derived from an EMBL/GenBank/DDBJ whole genome shotgun (WGS) entry which is preliminary data.</text>
</comment>
<dbReference type="Proteomes" id="UP000779809">
    <property type="component" value="Unassembled WGS sequence"/>
</dbReference>
<evidence type="ECO:0000313" key="1">
    <source>
        <dbReference type="EMBL" id="MBI2677331.1"/>
    </source>
</evidence>
<evidence type="ECO:0000313" key="2">
    <source>
        <dbReference type="Proteomes" id="UP000779809"/>
    </source>
</evidence>
<sequence length="244" mass="26533">MAAVVICAGLAAAQGTPAPPPPPGPGPAAQTASISFLLESAHRDPPRISLTIDLLGHATYVAEEAPTEAASAGPSAPSASAAPYRVLFDIAPNTRDRIFALAQALDYFSRDFEFRKHRVADTGLRTFRYRDAVRQGTTAFHWSENKLIEELAGIFESIALTQDYARRLTYLRKYDKLGLDANLKRMEELEHAGFLGEIQAIAPTLRQIAADPTVMHVARERAQRFLDRLPPAEALASPAGESSR</sequence>